<feature type="non-terminal residue" evidence="1">
    <location>
        <position position="1"/>
    </location>
</feature>
<sequence length="142" mass="15681">LLWVLHISTTTPMAVFGLDANQHLDTYYDDFPDDAEAFNLVGYITAGAIFYDDADDITPDTDGAYHTVALAGYLANPVMAFIELDCASRTEDWAIRKNWACGDIYRDVGNHNFAIVHPNTPNGNIDIKLSHADIELYLVGIA</sequence>
<dbReference type="EMBL" id="BART01009540">
    <property type="protein sequence ID" value="GAG77696.1"/>
    <property type="molecule type" value="Genomic_DNA"/>
</dbReference>
<reference evidence="1" key="1">
    <citation type="journal article" date="2014" name="Front. Microbiol.">
        <title>High frequency of phylogenetically diverse reductive dehalogenase-homologous genes in deep subseafloor sedimentary metagenomes.</title>
        <authorList>
            <person name="Kawai M."/>
            <person name="Futagami T."/>
            <person name="Toyoda A."/>
            <person name="Takaki Y."/>
            <person name="Nishi S."/>
            <person name="Hori S."/>
            <person name="Arai W."/>
            <person name="Tsubouchi T."/>
            <person name="Morono Y."/>
            <person name="Uchiyama I."/>
            <person name="Ito T."/>
            <person name="Fujiyama A."/>
            <person name="Inagaki F."/>
            <person name="Takami H."/>
        </authorList>
    </citation>
    <scope>NUCLEOTIDE SEQUENCE</scope>
    <source>
        <strain evidence="1">Expedition CK06-06</strain>
    </source>
</reference>
<comment type="caution">
    <text evidence="1">The sequence shown here is derived from an EMBL/GenBank/DDBJ whole genome shotgun (WGS) entry which is preliminary data.</text>
</comment>
<evidence type="ECO:0000313" key="1">
    <source>
        <dbReference type="EMBL" id="GAG77696.1"/>
    </source>
</evidence>
<accession>X1BZX8</accession>
<proteinExistence type="predicted"/>
<name>X1BZX8_9ZZZZ</name>
<gene>
    <name evidence="1" type="ORF">S01H4_21101</name>
</gene>
<organism evidence="1">
    <name type="scientific">marine sediment metagenome</name>
    <dbReference type="NCBI Taxonomy" id="412755"/>
    <lineage>
        <taxon>unclassified sequences</taxon>
        <taxon>metagenomes</taxon>
        <taxon>ecological metagenomes</taxon>
    </lineage>
</organism>
<protein>
    <submittedName>
        <fullName evidence="1">Uncharacterized protein</fullName>
    </submittedName>
</protein>
<dbReference type="AlphaFoldDB" id="X1BZX8"/>